<keyword evidence="6" id="KW-0808">Transferase</keyword>
<comment type="function">
    <text evidence="2">Tetrapolymerization of the monopyrrole PBG into the hydroxymethylbilane pre-uroporphyrinogen in several discrete steps.</text>
</comment>
<dbReference type="InterPro" id="IPR022418">
    <property type="entry name" value="Porphobilinogen_deaminase_C"/>
</dbReference>
<evidence type="ECO:0000313" key="13">
    <source>
        <dbReference type="Proteomes" id="UP000182771"/>
    </source>
</evidence>
<evidence type="ECO:0000259" key="10">
    <source>
        <dbReference type="Pfam" id="PF01379"/>
    </source>
</evidence>
<evidence type="ECO:0000313" key="12">
    <source>
        <dbReference type="EMBL" id="SDW19077.1"/>
    </source>
</evidence>
<protein>
    <recommendedName>
        <fullName evidence="9">Hydroxymethylbilane synthase</fullName>
        <ecNumber evidence="9">2.5.1.61</ecNumber>
    </recommendedName>
</protein>
<evidence type="ECO:0000256" key="5">
    <source>
        <dbReference type="ARBA" id="ARBA00011245"/>
    </source>
</evidence>
<evidence type="ECO:0000256" key="2">
    <source>
        <dbReference type="ARBA" id="ARBA00002869"/>
    </source>
</evidence>
<keyword evidence="13" id="KW-1185">Reference proteome</keyword>
<dbReference type="NCBIfam" id="TIGR00212">
    <property type="entry name" value="hemC"/>
    <property type="match status" value="1"/>
</dbReference>
<dbReference type="GO" id="GO:0006783">
    <property type="term" value="P:heme biosynthetic process"/>
    <property type="evidence" value="ECO:0007669"/>
    <property type="project" value="TreeGrafter"/>
</dbReference>
<evidence type="ECO:0000256" key="9">
    <source>
        <dbReference type="NCBIfam" id="TIGR00212"/>
    </source>
</evidence>
<dbReference type="GO" id="GO:0004418">
    <property type="term" value="F:hydroxymethylbilane synthase activity"/>
    <property type="evidence" value="ECO:0007669"/>
    <property type="project" value="UniProtKB-UniRule"/>
</dbReference>
<sequence>MRRCAKSATFGRYYKSMEKVLRIGTRDSELAMWQAKKVQSLLENLGYTTILVPVKSQGDLTLDVPLYEMGITGVFTKVLDVAMLQGHIDIAVHSMKDVPTMLPKGIVKGAVLERANVQDVLVYKGNLDFLSMAEATIATGSLRRKAQWLRRYPTHSVENLRGNIATRLRKLQEQPWQGAIFAAAALERLQHDNLQTLTLDWMTPAPAQGAIMAVALANDTYALEALAQINSPKADAETDIERRFLKRLEGGCTAPIGARATLEGEQISFVGNLFSLDGQRAEEVRKTISAHQIGNFPEEAADTLLTQGGDALMQEIRKAMNIQK</sequence>
<evidence type="ECO:0000256" key="7">
    <source>
        <dbReference type="ARBA" id="ARBA00023244"/>
    </source>
</evidence>
<dbReference type="EC" id="2.5.1.61" evidence="9"/>
<dbReference type="Pfam" id="PF01379">
    <property type="entry name" value="Porphobil_deam"/>
    <property type="match status" value="1"/>
</dbReference>
<comment type="caution">
    <text evidence="12">The sequence shown here is derived from an EMBL/GenBank/DDBJ whole genome shotgun (WGS) entry which is preliminary data.</text>
</comment>
<dbReference type="PIRSF" id="PIRSF001438">
    <property type="entry name" value="4pyrrol_synth_OHMeBilane_synth"/>
    <property type="match status" value="1"/>
</dbReference>
<dbReference type="EMBL" id="FNND01000001">
    <property type="protein sequence ID" value="SDW19077.1"/>
    <property type="molecule type" value="Genomic_DNA"/>
</dbReference>
<dbReference type="PROSITE" id="PS00533">
    <property type="entry name" value="PORPHOBILINOGEN_DEAM"/>
    <property type="match status" value="1"/>
</dbReference>
<dbReference type="AlphaFoldDB" id="A0A1H2RI73"/>
<feature type="domain" description="Porphobilinogen deaminase C-terminal" evidence="11">
    <location>
        <begin position="240"/>
        <end position="294"/>
    </location>
</feature>
<keyword evidence="7" id="KW-0627">Porphyrin biosynthesis</keyword>
<reference evidence="12 13" key="1">
    <citation type="submission" date="2016-10" db="EMBL/GenBank/DDBJ databases">
        <authorList>
            <person name="Varghese N."/>
            <person name="Submissions S."/>
        </authorList>
    </citation>
    <scope>NUCLEOTIDE SEQUENCE [LARGE SCALE GENOMIC DNA]</scope>
    <source>
        <strain evidence="12 13">DSM 11449</strain>
    </source>
</reference>
<dbReference type="InterPro" id="IPR022419">
    <property type="entry name" value="Porphobilin_deaminase_cofac_BS"/>
</dbReference>
<organism evidence="12 13">
    <name type="scientific">Capnocytophaga granulosa</name>
    <dbReference type="NCBI Taxonomy" id="45242"/>
    <lineage>
        <taxon>Bacteria</taxon>
        <taxon>Pseudomonadati</taxon>
        <taxon>Bacteroidota</taxon>
        <taxon>Flavobacteriia</taxon>
        <taxon>Flavobacteriales</taxon>
        <taxon>Flavobacteriaceae</taxon>
        <taxon>Capnocytophaga</taxon>
    </lineage>
</organism>
<dbReference type="Gene3D" id="3.40.190.10">
    <property type="entry name" value="Periplasmic binding protein-like II"/>
    <property type="match status" value="2"/>
</dbReference>
<evidence type="ECO:0000256" key="6">
    <source>
        <dbReference type="ARBA" id="ARBA00022679"/>
    </source>
</evidence>
<dbReference type="Proteomes" id="UP000182771">
    <property type="component" value="Unassembled WGS sequence"/>
</dbReference>
<dbReference type="GO" id="GO:0005737">
    <property type="term" value="C:cytoplasm"/>
    <property type="evidence" value="ECO:0007669"/>
    <property type="project" value="UniProtKB-UniRule"/>
</dbReference>
<dbReference type="PANTHER" id="PTHR11557:SF0">
    <property type="entry name" value="PORPHOBILINOGEN DEAMINASE"/>
    <property type="match status" value="1"/>
</dbReference>
<evidence type="ECO:0000256" key="1">
    <source>
        <dbReference type="ARBA" id="ARBA00001916"/>
    </source>
</evidence>
<dbReference type="PRINTS" id="PR00151">
    <property type="entry name" value="PORPHBDMNASE"/>
</dbReference>
<gene>
    <name evidence="12" type="ORF">SAMN05444420_101480</name>
</gene>
<dbReference type="Gene3D" id="3.30.160.40">
    <property type="entry name" value="Porphobilinogen deaminase, C-terminal domain"/>
    <property type="match status" value="1"/>
</dbReference>
<comment type="pathway">
    <text evidence="3">Porphyrin-containing compound metabolism; protoporphyrin-IX biosynthesis; coproporphyrinogen-III from 5-aminolevulinate: step 2/4.</text>
</comment>
<comment type="subunit">
    <text evidence="5">Monomer.</text>
</comment>
<name>A0A1H2RI73_9FLAO</name>
<dbReference type="CDD" id="cd13647">
    <property type="entry name" value="PBP2_PBGD_2"/>
    <property type="match status" value="1"/>
</dbReference>
<dbReference type="SUPFAM" id="SSF54782">
    <property type="entry name" value="Porphobilinogen deaminase (hydroxymethylbilane synthase), C-terminal domain"/>
    <property type="match status" value="1"/>
</dbReference>
<dbReference type="Pfam" id="PF03900">
    <property type="entry name" value="Porphobil_deamC"/>
    <property type="match status" value="1"/>
</dbReference>
<dbReference type="InterPro" id="IPR022417">
    <property type="entry name" value="Porphobilin_deaminase_N"/>
</dbReference>
<evidence type="ECO:0000256" key="8">
    <source>
        <dbReference type="ARBA" id="ARBA00048169"/>
    </source>
</evidence>
<comment type="similarity">
    <text evidence="4">Belongs to the HMBS family.</text>
</comment>
<dbReference type="InterPro" id="IPR036803">
    <property type="entry name" value="Porphobilinogen_deaminase_C_sf"/>
</dbReference>
<evidence type="ECO:0000256" key="4">
    <source>
        <dbReference type="ARBA" id="ARBA00005638"/>
    </source>
</evidence>
<evidence type="ECO:0000259" key="11">
    <source>
        <dbReference type="Pfam" id="PF03900"/>
    </source>
</evidence>
<proteinExistence type="inferred from homology"/>
<comment type="catalytic activity">
    <reaction evidence="8">
        <text>4 porphobilinogen + H2O = hydroxymethylbilane + 4 NH4(+)</text>
        <dbReference type="Rhea" id="RHEA:13185"/>
        <dbReference type="ChEBI" id="CHEBI:15377"/>
        <dbReference type="ChEBI" id="CHEBI:28938"/>
        <dbReference type="ChEBI" id="CHEBI:57845"/>
        <dbReference type="ChEBI" id="CHEBI:58126"/>
        <dbReference type="EC" id="2.5.1.61"/>
    </reaction>
</comment>
<dbReference type="InterPro" id="IPR000860">
    <property type="entry name" value="HemC"/>
</dbReference>
<comment type="cofactor">
    <cofactor evidence="1">
        <name>dipyrromethane</name>
        <dbReference type="ChEBI" id="CHEBI:60342"/>
    </cofactor>
</comment>
<feature type="domain" description="Porphobilinogen deaminase N-terminal" evidence="10">
    <location>
        <begin position="21"/>
        <end position="221"/>
    </location>
</feature>
<dbReference type="PANTHER" id="PTHR11557">
    <property type="entry name" value="PORPHOBILINOGEN DEAMINASE"/>
    <property type="match status" value="1"/>
</dbReference>
<accession>A0A1H2RI73</accession>
<evidence type="ECO:0000256" key="3">
    <source>
        <dbReference type="ARBA" id="ARBA00004735"/>
    </source>
</evidence>
<dbReference type="SUPFAM" id="SSF53850">
    <property type="entry name" value="Periplasmic binding protein-like II"/>
    <property type="match status" value="1"/>
</dbReference>